<dbReference type="InterPro" id="IPR015422">
    <property type="entry name" value="PyrdxlP-dep_Trfase_small"/>
</dbReference>
<evidence type="ECO:0000313" key="15">
    <source>
        <dbReference type="Proteomes" id="UP000254572"/>
    </source>
</evidence>
<keyword evidence="8 12" id="KW-0664">Pyridoxine biosynthesis</keyword>
<feature type="binding site" evidence="12">
    <location>
        <position position="43"/>
    </location>
    <ligand>
        <name>L-glutamate</name>
        <dbReference type="ChEBI" id="CHEBI:29985"/>
    </ligand>
</feature>
<feature type="binding site" evidence="12">
    <location>
        <position position="171"/>
    </location>
    <ligand>
        <name>pyridoxal 5'-phosphate</name>
        <dbReference type="ChEBI" id="CHEBI:597326"/>
    </ligand>
</feature>
<dbReference type="Proteomes" id="UP000254572">
    <property type="component" value="Unassembled WGS sequence"/>
</dbReference>
<organism evidence="14 15">
    <name type="scientific">Cardiobacterium valvarum</name>
    <dbReference type="NCBI Taxonomy" id="194702"/>
    <lineage>
        <taxon>Bacteria</taxon>
        <taxon>Pseudomonadati</taxon>
        <taxon>Pseudomonadota</taxon>
        <taxon>Gammaproteobacteria</taxon>
        <taxon>Cardiobacteriales</taxon>
        <taxon>Cardiobacteriaceae</taxon>
        <taxon>Cardiobacterium</taxon>
    </lineage>
</organism>
<dbReference type="NCBIfam" id="NF003764">
    <property type="entry name" value="PRK05355.1"/>
    <property type="match status" value="1"/>
</dbReference>
<dbReference type="GO" id="GO:0005737">
    <property type="term" value="C:cytoplasm"/>
    <property type="evidence" value="ECO:0007669"/>
    <property type="project" value="UniProtKB-SubCell"/>
</dbReference>
<comment type="subcellular location">
    <subcellularLocation>
        <location evidence="12">Cytoplasm</location>
    </subcellularLocation>
</comment>
<dbReference type="Gene3D" id="3.40.640.10">
    <property type="entry name" value="Type I PLP-dependent aspartate aminotransferase-like (Major domain)"/>
    <property type="match status" value="1"/>
</dbReference>
<dbReference type="AlphaFoldDB" id="A0A381EA55"/>
<keyword evidence="15" id="KW-1185">Reference proteome</keyword>
<dbReference type="InterPro" id="IPR022278">
    <property type="entry name" value="Pser_aminoTfrase"/>
</dbReference>
<dbReference type="RefSeq" id="WP_115611853.1">
    <property type="nucleotide sequence ID" value="NZ_JBHLZC010000002.1"/>
</dbReference>
<dbReference type="PANTHER" id="PTHR43247">
    <property type="entry name" value="PHOSPHOSERINE AMINOTRANSFERASE"/>
    <property type="match status" value="1"/>
</dbReference>
<comment type="caution">
    <text evidence="12">Lacks conserved residue(s) required for the propagation of feature annotation.</text>
</comment>
<evidence type="ECO:0000313" key="14">
    <source>
        <dbReference type="EMBL" id="SUX23908.1"/>
    </source>
</evidence>
<dbReference type="FunFam" id="3.40.640.10:FF:000010">
    <property type="entry name" value="Phosphoserine aminotransferase"/>
    <property type="match status" value="1"/>
</dbReference>
<comment type="similarity">
    <text evidence="3 12">Belongs to the class-V pyridoxal-phosphate-dependent aminotransferase family. SerC subfamily.</text>
</comment>
<keyword evidence="6 12" id="KW-0808">Transferase</keyword>
<evidence type="ECO:0000256" key="12">
    <source>
        <dbReference type="HAMAP-Rule" id="MF_00160"/>
    </source>
</evidence>
<protein>
    <recommendedName>
        <fullName evidence="12">Phosphoserine aminotransferase</fullName>
        <ecNumber evidence="12">2.6.1.52</ecNumber>
    </recommendedName>
    <alternativeName>
        <fullName evidence="12">Phosphohydroxythreonine aminotransferase</fullName>
        <shortName evidence="12">PSAT</shortName>
    </alternativeName>
</protein>
<dbReference type="InterPro" id="IPR015421">
    <property type="entry name" value="PyrdxlP-dep_Trfase_major"/>
</dbReference>
<accession>A0A381EA55</accession>
<dbReference type="Pfam" id="PF00266">
    <property type="entry name" value="Aminotran_5"/>
    <property type="match status" value="1"/>
</dbReference>
<feature type="binding site" evidence="12">
    <location>
        <position position="152"/>
    </location>
    <ligand>
        <name>pyridoxal 5'-phosphate</name>
        <dbReference type="ChEBI" id="CHEBI:597326"/>
    </ligand>
</feature>
<evidence type="ECO:0000256" key="6">
    <source>
        <dbReference type="ARBA" id="ARBA00022679"/>
    </source>
</evidence>
<feature type="binding site" evidence="12">
    <location>
        <position position="194"/>
    </location>
    <ligand>
        <name>pyridoxal 5'-phosphate</name>
        <dbReference type="ChEBI" id="CHEBI:597326"/>
    </ligand>
</feature>
<keyword evidence="12" id="KW-0963">Cytoplasm</keyword>
<comment type="pathway">
    <text evidence="1 12">Cofactor biosynthesis; pyridoxine 5'-phosphate biosynthesis; pyridoxine 5'-phosphate from D-erythrose 4-phosphate: step 3/5.</text>
</comment>
<dbReference type="EC" id="2.6.1.52" evidence="12"/>
<dbReference type="PIRSF" id="PIRSF000525">
    <property type="entry name" value="SerC"/>
    <property type="match status" value="1"/>
</dbReference>
<dbReference type="FunFam" id="3.90.1150.10:FF:000006">
    <property type="entry name" value="Phosphoserine aminotransferase"/>
    <property type="match status" value="1"/>
</dbReference>
<dbReference type="GO" id="GO:0030170">
    <property type="term" value="F:pyridoxal phosphate binding"/>
    <property type="evidence" value="ECO:0007669"/>
    <property type="project" value="UniProtKB-UniRule"/>
</dbReference>
<name>A0A381EA55_9GAMM</name>
<evidence type="ECO:0000256" key="9">
    <source>
        <dbReference type="ARBA" id="ARBA00023299"/>
    </source>
</evidence>
<dbReference type="UniPathway" id="UPA00244">
    <property type="reaction ID" value="UER00311"/>
</dbReference>
<evidence type="ECO:0000256" key="5">
    <source>
        <dbReference type="ARBA" id="ARBA00022605"/>
    </source>
</evidence>
<evidence type="ECO:0000256" key="11">
    <source>
        <dbReference type="ARBA" id="ARBA00049007"/>
    </source>
</evidence>
<evidence type="ECO:0000256" key="2">
    <source>
        <dbReference type="ARBA" id="ARBA00005099"/>
    </source>
</evidence>
<dbReference type="EMBL" id="UFUW01000001">
    <property type="protein sequence ID" value="SUX23908.1"/>
    <property type="molecule type" value="Genomic_DNA"/>
</dbReference>
<dbReference type="GO" id="GO:0004648">
    <property type="term" value="F:O-phospho-L-serine:2-oxoglutarate aminotransferase activity"/>
    <property type="evidence" value="ECO:0007669"/>
    <property type="project" value="UniProtKB-UniRule"/>
</dbReference>
<evidence type="ECO:0000256" key="8">
    <source>
        <dbReference type="ARBA" id="ARBA00023096"/>
    </source>
</evidence>
<dbReference type="InterPro" id="IPR000192">
    <property type="entry name" value="Aminotrans_V_dom"/>
</dbReference>
<comment type="subunit">
    <text evidence="12">Homodimer.</text>
</comment>
<keyword evidence="4 12" id="KW-0032">Aminotransferase</keyword>
<evidence type="ECO:0000256" key="3">
    <source>
        <dbReference type="ARBA" id="ARBA00006904"/>
    </source>
</evidence>
<comment type="cofactor">
    <cofactor evidence="12">
        <name>pyridoxal 5'-phosphate</name>
        <dbReference type="ChEBI" id="CHEBI:597326"/>
    </cofactor>
    <text evidence="12">Binds 1 pyridoxal phosphate per subunit.</text>
</comment>
<comment type="catalytic activity">
    <reaction evidence="10 12">
        <text>4-(phosphooxy)-L-threonine + 2-oxoglutarate = (R)-3-hydroxy-2-oxo-4-phosphooxybutanoate + L-glutamate</text>
        <dbReference type="Rhea" id="RHEA:16573"/>
        <dbReference type="ChEBI" id="CHEBI:16810"/>
        <dbReference type="ChEBI" id="CHEBI:29985"/>
        <dbReference type="ChEBI" id="CHEBI:58452"/>
        <dbReference type="ChEBI" id="CHEBI:58538"/>
        <dbReference type="EC" id="2.6.1.52"/>
    </reaction>
</comment>
<feature type="binding site" evidence="12">
    <location>
        <position position="103"/>
    </location>
    <ligand>
        <name>pyridoxal 5'-phosphate</name>
        <dbReference type="ChEBI" id="CHEBI:597326"/>
    </ligand>
</feature>
<dbReference type="Gene3D" id="3.90.1150.10">
    <property type="entry name" value="Aspartate Aminotransferase, domain 1"/>
    <property type="match status" value="1"/>
</dbReference>
<dbReference type="PANTHER" id="PTHR43247:SF1">
    <property type="entry name" value="PHOSPHOSERINE AMINOTRANSFERASE"/>
    <property type="match status" value="1"/>
</dbReference>
<comment type="pathway">
    <text evidence="2 12">Amino-acid biosynthesis; L-serine biosynthesis; L-serine from 3-phospho-D-glycerate: step 2/3.</text>
</comment>
<feature type="binding site" evidence="12">
    <location>
        <begin position="235"/>
        <end position="236"/>
    </location>
    <ligand>
        <name>pyridoxal 5'-phosphate</name>
        <dbReference type="ChEBI" id="CHEBI:597326"/>
    </ligand>
</feature>
<dbReference type="GO" id="GO:0006564">
    <property type="term" value="P:L-serine biosynthetic process"/>
    <property type="evidence" value="ECO:0007669"/>
    <property type="project" value="UniProtKB-UniRule"/>
</dbReference>
<dbReference type="UniPathway" id="UPA00135">
    <property type="reaction ID" value="UER00197"/>
</dbReference>
<feature type="modified residue" description="N6-(pyridoxal phosphate)lysine" evidence="12">
    <location>
        <position position="195"/>
    </location>
</feature>
<dbReference type="InterPro" id="IPR015424">
    <property type="entry name" value="PyrdxlP-dep_Trfase"/>
</dbReference>
<evidence type="ECO:0000256" key="4">
    <source>
        <dbReference type="ARBA" id="ARBA00022576"/>
    </source>
</evidence>
<dbReference type="GO" id="GO:0008615">
    <property type="term" value="P:pyridoxine biosynthetic process"/>
    <property type="evidence" value="ECO:0007669"/>
    <property type="project" value="UniProtKB-UniRule"/>
</dbReference>
<evidence type="ECO:0000256" key="10">
    <source>
        <dbReference type="ARBA" id="ARBA00047630"/>
    </source>
</evidence>
<evidence type="ECO:0000256" key="7">
    <source>
        <dbReference type="ARBA" id="ARBA00022898"/>
    </source>
</evidence>
<evidence type="ECO:0000256" key="1">
    <source>
        <dbReference type="ARBA" id="ARBA00004915"/>
    </source>
</evidence>
<reference evidence="14 15" key="1">
    <citation type="submission" date="2018-06" db="EMBL/GenBank/DDBJ databases">
        <authorList>
            <consortium name="Pathogen Informatics"/>
            <person name="Doyle S."/>
        </authorList>
    </citation>
    <scope>NUCLEOTIDE SEQUENCE [LARGE SCALE GENOMIC DNA]</scope>
    <source>
        <strain evidence="14 15">NCTC13294</strain>
    </source>
</reference>
<keyword evidence="9 12" id="KW-0718">Serine biosynthesis</keyword>
<dbReference type="HAMAP" id="MF_00160">
    <property type="entry name" value="SerC_aminotrans_5"/>
    <property type="match status" value="1"/>
</dbReference>
<dbReference type="OrthoDB" id="9809412at2"/>
<feature type="domain" description="Aminotransferase class V" evidence="13">
    <location>
        <begin position="5"/>
        <end position="346"/>
    </location>
</feature>
<gene>
    <name evidence="12 14" type="primary">serC</name>
    <name evidence="14" type="ORF">NCTC13294_01616</name>
</gene>
<evidence type="ECO:0000259" key="13">
    <source>
        <dbReference type="Pfam" id="PF00266"/>
    </source>
</evidence>
<comment type="catalytic activity">
    <reaction evidence="11 12">
        <text>O-phospho-L-serine + 2-oxoglutarate = 3-phosphooxypyruvate + L-glutamate</text>
        <dbReference type="Rhea" id="RHEA:14329"/>
        <dbReference type="ChEBI" id="CHEBI:16810"/>
        <dbReference type="ChEBI" id="CHEBI:18110"/>
        <dbReference type="ChEBI" id="CHEBI:29985"/>
        <dbReference type="ChEBI" id="CHEBI:57524"/>
        <dbReference type="EC" id="2.6.1.52"/>
    </reaction>
</comment>
<keyword evidence="5 12" id="KW-0028">Amino-acid biosynthesis</keyword>
<sequence length="358" mass="39514">MTHRIYNFTAGPCTLPLAVLESARAELLDFQGCGMSVLEISHRSKRFEAVHEETLALAQELLAAPADFQPLLLAGGAHQQFDMIPLNLLADGGSAAYINSGIWAEKALKEAERVGDAREIWTGRDSGFTTLPDALPPLPADCCYLYLTSNETISGVQYRDYPTAAVPLVIDASSDYYTRAIPWERCAIVYGGVQKNLAPAGLALVFVRRDLIKDHPRVPKFLTYAAHAAANSLYNTPPTWQIYMLNKVLHWIKDSGGIAHFEAESINKSGLLYDYIDCSNYYQSDVPPACRSRTNVTFRTPSPELDTRFWQEAERQGFAGLKGHKLLGGIRASLYNAMPKSGVEALIDYMQTFAAKNA</sequence>
<comment type="function">
    <text evidence="12">Catalyzes the reversible conversion of 3-phosphohydroxypyruvate to phosphoserine and of 3-hydroxy-2-oxo-4-phosphonooxybutanoate to phosphohydroxythreonine.</text>
</comment>
<proteinExistence type="inferred from homology"/>
<dbReference type="SUPFAM" id="SSF53383">
    <property type="entry name" value="PLP-dependent transferases"/>
    <property type="match status" value="1"/>
</dbReference>
<keyword evidence="7 12" id="KW-0663">Pyridoxal phosphate</keyword>